<organism evidence="1 2">
    <name type="scientific">Hevea brasiliensis</name>
    <name type="common">Para rubber tree</name>
    <name type="synonym">Siphonia brasiliensis</name>
    <dbReference type="NCBI Taxonomy" id="3981"/>
    <lineage>
        <taxon>Eukaryota</taxon>
        <taxon>Viridiplantae</taxon>
        <taxon>Streptophyta</taxon>
        <taxon>Embryophyta</taxon>
        <taxon>Tracheophyta</taxon>
        <taxon>Spermatophyta</taxon>
        <taxon>Magnoliopsida</taxon>
        <taxon>eudicotyledons</taxon>
        <taxon>Gunneridae</taxon>
        <taxon>Pentapetalae</taxon>
        <taxon>rosids</taxon>
        <taxon>fabids</taxon>
        <taxon>Malpighiales</taxon>
        <taxon>Euphorbiaceae</taxon>
        <taxon>Crotonoideae</taxon>
        <taxon>Micrandreae</taxon>
        <taxon>Hevea</taxon>
    </lineage>
</organism>
<protein>
    <recommendedName>
        <fullName evidence="3">UV-B-induced protein</fullName>
    </recommendedName>
</protein>
<dbReference type="PANTHER" id="PTHR31808">
    <property type="entry name" value="EXPRESSED PROTEIN"/>
    <property type="match status" value="1"/>
</dbReference>
<gene>
    <name evidence="1" type="ORF">GH714_040126</name>
</gene>
<evidence type="ECO:0008006" key="3">
    <source>
        <dbReference type="Google" id="ProtNLM"/>
    </source>
</evidence>
<name>A0A6A6MP50_HEVBR</name>
<dbReference type="EMBL" id="JAAGAX010000005">
    <property type="protein sequence ID" value="KAF2315612.1"/>
    <property type="molecule type" value="Genomic_DNA"/>
</dbReference>
<sequence>MQIMGAISELLVAIPSTAGLRCPEFRHQLHSFSFLSCTVYKTCPSFGIPKLGMGTSRYRDRGITVRASGDSNNYSLPVSPLEFESPVGQMLEQILQTHPHLLPAAIDQQLENLETERDTQRNESPPSQDSLYKRIAEVREKERQKTLEEIIYFLIVQKFIDNDISMISKITATSDPTGRVDFWPNQEQKLESVHSPEAFEMIQSHLSLVGDRLVGPLDTIVQISKIKLGKLYAASIMYGYFLRRVDQRFQLERTMNTLPKRFDENRSIYYDPSPENRLWDPDSLIRIPPDDGGDSDEGYMDTDGEKKYRLRSYVMYLDAETLQRYATMRSKEAISLIEKQTQALFGRPDIRIAEDGSIDATNNEVVSVTFSGLTMLVLEAVAFGSFLWDAESYVESKYHFVNS</sequence>
<dbReference type="InterPro" id="IPR008479">
    <property type="entry name" value="DUF760"/>
</dbReference>
<evidence type="ECO:0000313" key="2">
    <source>
        <dbReference type="Proteomes" id="UP000467840"/>
    </source>
</evidence>
<evidence type="ECO:0000313" key="1">
    <source>
        <dbReference type="EMBL" id="KAF2315612.1"/>
    </source>
</evidence>
<accession>A0A6A6MP50</accession>
<dbReference type="InterPro" id="IPR038925">
    <property type="entry name" value="At3g17800-like"/>
</dbReference>
<dbReference type="Pfam" id="PF05542">
    <property type="entry name" value="DUF760"/>
    <property type="match status" value="1"/>
</dbReference>
<dbReference type="Proteomes" id="UP000467840">
    <property type="component" value="Chromosome 15"/>
</dbReference>
<proteinExistence type="predicted"/>
<comment type="caution">
    <text evidence="1">The sequence shown here is derived from an EMBL/GenBank/DDBJ whole genome shotgun (WGS) entry which is preliminary data.</text>
</comment>
<reference evidence="1 2" key="1">
    <citation type="journal article" date="2020" name="Mol. Plant">
        <title>The Chromosome-Based Rubber Tree Genome Provides New Insights into Spurge Genome Evolution and Rubber Biosynthesis.</title>
        <authorList>
            <person name="Liu J."/>
            <person name="Shi C."/>
            <person name="Shi C.C."/>
            <person name="Li W."/>
            <person name="Zhang Q.J."/>
            <person name="Zhang Y."/>
            <person name="Li K."/>
            <person name="Lu H.F."/>
            <person name="Shi C."/>
            <person name="Zhu S.T."/>
            <person name="Xiao Z.Y."/>
            <person name="Nan H."/>
            <person name="Yue Y."/>
            <person name="Zhu X.G."/>
            <person name="Wu Y."/>
            <person name="Hong X.N."/>
            <person name="Fan G.Y."/>
            <person name="Tong Y."/>
            <person name="Zhang D."/>
            <person name="Mao C.L."/>
            <person name="Liu Y.L."/>
            <person name="Hao S.J."/>
            <person name="Liu W.Q."/>
            <person name="Lv M.Q."/>
            <person name="Zhang H.B."/>
            <person name="Liu Y."/>
            <person name="Hu-Tang G.R."/>
            <person name="Wang J.P."/>
            <person name="Wang J.H."/>
            <person name="Sun Y.H."/>
            <person name="Ni S.B."/>
            <person name="Chen W.B."/>
            <person name="Zhang X.C."/>
            <person name="Jiao Y.N."/>
            <person name="Eichler E.E."/>
            <person name="Li G.H."/>
            <person name="Liu X."/>
            <person name="Gao L.Z."/>
        </authorList>
    </citation>
    <scope>NUCLEOTIDE SEQUENCE [LARGE SCALE GENOMIC DNA]</scope>
    <source>
        <strain evidence="2">cv. GT1</strain>
        <tissue evidence="1">Leaf</tissue>
    </source>
</reference>
<keyword evidence="2" id="KW-1185">Reference proteome</keyword>
<dbReference type="PANTHER" id="PTHR31808:SF2">
    <property type="entry name" value="OS04G0596300 PROTEIN"/>
    <property type="match status" value="1"/>
</dbReference>
<dbReference type="AlphaFoldDB" id="A0A6A6MP50"/>